<organism evidence="2 3">
    <name type="scientific">Microthyrium microscopicum</name>
    <dbReference type="NCBI Taxonomy" id="703497"/>
    <lineage>
        <taxon>Eukaryota</taxon>
        <taxon>Fungi</taxon>
        <taxon>Dikarya</taxon>
        <taxon>Ascomycota</taxon>
        <taxon>Pezizomycotina</taxon>
        <taxon>Dothideomycetes</taxon>
        <taxon>Dothideomycetes incertae sedis</taxon>
        <taxon>Microthyriales</taxon>
        <taxon>Microthyriaceae</taxon>
        <taxon>Microthyrium</taxon>
    </lineage>
</organism>
<dbReference type="SUPFAM" id="SSF82199">
    <property type="entry name" value="SET domain"/>
    <property type="match status" value="1"/>
</dbReference>
<dbReference type="InterPro" id="IPR046341">
    <property type="entry name" value="SET_dom_sf"/>
</dbReference>
<dbReference type="InterPro" id="IPR001214">
    <property type="entry name" value="SET_dom"/>
</dbReference>
<dbReference type="InterPro" id="IPR053185">
    <property type="entry name" value="SET_domain_protein"/>
</dbReference>
<evidence type="ECO:0000259" key="1">
    <source>
        <dbReference type="Pfam" id="PF00856"/>
    </source>
</evidence>
<dbReference type="Proteomes" id="UP000799302">
    <property type="component" value="Unassembled WGS sequence"/>
</dbReference>
<feature type="domain" description="SET" evidence="1">
    <location>
        <begin position="14"/>
        <end position="53"/>
    </location>
</feature>
<protein>
    <recommendedName>
        <fullName evidence="1">SET domain-containing protein</fullName>
    </recommendedName>
</protein>
<keyword evidence="3" id="KW-1185">Reference proteome</keyword>
<evidence type="ECO:0000313" key="3">
    <source>
        <dbReference type="Proteomes" id="UP000799302"/>
    </source>
</evidence>
<dbReference type="EMBL" id="MU004237">
    <property type="protein sequence ID" value="KAF2667581.1"/>
    <property type="molecule type" value="Genomic_DNA"/>
</dbReference>
<proteinExistence type="predicted"/>
<sequence length="469" mass="55111">MKVNESQHRGVFLEACLIRHSCAPNCYGMWNSKIGGYTVHALRDIEKNEELTLFLLEFDGPRANRQRSHIDKYGVACECQVCSLPTEENLTNDEKMKEINTLQRFVTRHDNKGPQLWPEKTLHCLDQLAQRCNQFDRRWARLYWEASNVAIVNSDLARWRVFHVRYMRYCINAYGDSKRVDNCRTLLADPSRHPGYCTSTRWKTAINTDPTQLLEGTTGERSLEDWLWRREKPLIPGKLMNFRERKYFPTFADVPMDNALDSDLTDITNSVKQPRRHWCLFGHFLGIGEDDGQTYIKLRDDDGQQFTVASPPVEDQWRQVDPPWTTGEYTVAILYPEKHKFEVEKKDDQKLEFIAINVTDVKRVQIFPISLQKFLELNDRVHQFSEEKDGFRTCWVATCRKKYSSSHFEGELCLKCYMYWLCPDCILLAEDDFGHEADCKRLTKPDMLMLLRLKWDEFRNHATFSLTGS</sequence>
<dbReference type="OrthoDB" id="265717at2759"/>
<dbReference type="PANTHER" id="PTHR47332">
    <property type="entry name" value="SET DOMAIN-CONTAINING PROTEIN 5"/>
    <property type="match status" value="1"/>
</dbReference>
<name>A0A6A6U7L1_9PEZI</name>
<dbReference type="Gene3D" id="2.170.270.10">
    <property type="entry name" value="SET domain"/>
    <property type="match status" value="1"/>
</dbReference>
<dbReference type="PANTHER" id="PTHR47332:SF4">
    <property type="entry name" value="SET DOMAIN-CONTAINING PROTEIN 5"/>
    <property type="match status" value="1"/>
</dbReference>
<dbReference type="CDD" id="cd20071">
    <property type="entry name" value="SET_SMYD"/>
    <property type="match status" value="1"/>
</dbReference>
<dbReference type="Pfam" id="PF00856">
    <property type="entry name" value="SET"/>
    <property type="match status" value="1"/>
</dbReference>
<reference evidence="2" key="1">
    <citation type="journal article" date="2020" name="Stud. Mycol.">
        <title>101 Dothideomycetes genomes: a test case for predicting lifestyles and emergence of pathogens.</title>
        <authorList>
            <person name="Haridas S."/>
            <person name="Albert R."/>
            <person name="Binder M."/>
            <person name="Bloem J."/>
            <person name="Labutti K."/>
            <person name="Salamov A."/>
            <person name="Andreopoulos B."/>
            <person name="Baker S."/>
            <person name="Barry K."/>
            <person name="Bills G."/>
            <person name="Bluhm B."/>
            <person name="Cannon C."/>
            <person name="Castanera R."/>
            <person name="Culley D."/>
            <person name="Daum C."/>
            <person name="Ezra D."/>
            <person name="Gonzalez J."/>
            <person name="Henrissat B."/>
            <person name="Kuo A."/>
            <person name="Liang C."/>
            <person name="Lipzen A."/>
            <person name="Lutzoni F."/>
            <person name="Magnuson J."/>
            <person name="Mondo S."/>
            <person name="Nolan M."/>
            <person name="Ohm R."/>
            <person name="Pangilinan J."/>
            <person name="Park H.-J."/>
            <person name="Ramirez L."/>
            <person name="Alfaro M."/>
            <person name="Sun H."/>
            <person name="Tritt A."/>
            <person name="Yoshinaga Y."/>
            <person name="Zwiers L.-H."/>
            <person name="Turgeon B."/>
            <person name="Goodwin S."/>
            <person name="Spatafora J."/>
            <person name="Crous P."/>
            <person name="Grigoriev I."/>
        </authorList>
    </citation>
    <scope>NUCLEOTIDE SEQUENCE</scope>
    <source>
        <strain evidence="2">CBS 115976</strain>
    </source>
</reference>
<accession>A0A6A6U7L1</accession>
<evidence type="ECO:0000313" key="2">
    <source>
        <dbReference type="EMBL" id="KAF2667581.1"/>
    </source>
</evidence>
<dbReference type="AlphaFoldDB" id="A0A6A6U7L1"/>
<gene>
    <name evidence="2" type="ORF">BT63DRAFT_456883</name>
</gene>